<reference evidence="2" key="2">
    <citation type="submission" date="2021-12" db="EMBL/GenBank/DDBJ databases">
        <title>Resequencing data analysis of finger millet.</title>
        <authorList>
            <person name="Hatakeyama M."/>
            <person name="Aluri S."/>
            <person name="Balachadran M.T."/>
            <person name="Sivarajan S.R."/>
            <person name="Poveda L."/>
            <person name="Shimizu-Inatsugi R."/>
            <person name="Schlapbach R."/>
            <person name="Sreeman S.M."/>
            <person name="Shimizu K.K."/>
        </authorList>
    </citation>
    <scope>NUCLEOTIDE SEQUENCE</scope>
</reference>
<feature type="compositionally biased region" description="Basic residues" evidence="1">
    <location>
        <begin position="84"/>
        <end position="94"/>
    </location>
</feature>
<evidence type="ECO:0000313" key="3">
    <source>
        <dbReference type="Proteomes" id="UP001054889"/>
    </source>
</evidence>
<organism evidence="2 3">
    <name type="scientific">Eleusine coracana subsp. coracana</name>
    <dbReference type="NCBI Taxonomy" id="191504"/>
    <lineage>
        <taxon>Eukaryota</taxon>
        <taxon>Viridiplantae</taxon>
        <taxon>Streptophyta</taxon>
        <taxon>Embryophyta</taxon>
        <taxon>Tracheophyta</taxon>
        <taxon>Spermatophyta</taxon>
        <taxon>Magnoliopsida</taxon>
        <taxon>Liliopsida</taxon>
        <taxon>Poales</taxon>
        <taxon>Poaceae</taxon>
        <taxon>PACMAD clade</taxon>
        <taxon>Chloridoideae</taxon>
        <taxon>Cynodonteae</taxon>
        <taxon>Eleusininae</taxon>
        <taxon>Eleusine</taxon>
    </lineage>
</organism>
<accession>A0AAV5F9H7</accession>
<gene>
    <name evidence="2" type="primary">gb19945</name>
    <name evidence="2" type="ORF">PR202_gb19945</name>
</gene>
<name>A0AAV5F9H7_ELECO</name>
<comment type="caution">
    <text evidence="2">The sequence shown here is derived from an EMBL/GenBank/DDBJ whole genome shotgun (WGS) entry which is preliminary data.</text>
</comment>
<protein>
    <submittedName>
        <fullName evidence="2">Uncharacterized protein</fullName>
    </submittedName>
</protein>
<feature type="region of interest" description="Disordered" evidence="1">
    <location>
        <begin position="80"/>
        <end position="162"/>
    </location>
</feature>
<proteinExistence type="predicted"/>
<dbReference type="AlphaFoldDB" id="A0AAV5F9H7"/>
<evidence type="ECO:0000256" key="1">
    <source>
        <dbReference type="SAM" id="MobiDB-lite"/>
    </source>
</evidence>
<evidence type="ECO:0000313" key="2">
    <source>
        <dbReference type="EMBL" id="GJN31534.1"/>
    </source>
</evidence>
<keyword evidence="3" id="KW-1185">Reference proteome</keyword>
<dbReference type="Proteomes" id="UP001054889">
    <property type="component" value="Unassembled WGS sequence"/>
</dbReference>
<sequence>MSDRFLEHVLDEHDERPVDVVDQLQEFVEDTNLDIPIQRDGIKAFRASLVITLKRNQLLLHLRVSQNNSHEWDLLVSLGSRRSSPQRRQGRARRRQVEGGADEPRSSPRESVTTAAHVGELQRCPTTNRAWLRRPRPRPHPTPPSRRAHVRVRAIGQKEEDD</sequence>
<reference evidence="2" key="1">
    <citation type="journal article" date="2018" name="DNA Res.">
        <title>Multiple hybrid de novo genome assembly of finger millet, an orphan allotetraploid crop.</title>
        <authorList>
            <person name="Hatakeyama M."/>
            <person name="Aluri S."/>
            <person name="Balachadran M.T."/>
            <person name="Sivarajan S.R."/>
            <person name="Patrignani A."/>
            <person name="Gruter S."/>
            <person name="Poveda L."/>
            <person name="Shimizu-Inatsugi R."/>
            <person name="Baeten J."/>
            <person name="Francoijs K.J."/>
            <person name="Nataraja K.N."/>
            <person name="Reddy Y.A.N."/>
            <person name="Phadnis S."/>
            <person name="Ravikumar R.L."/>
            <person name="Schlapbach R."/>
            <person name="Sreeman S.M."/>
            <person name="Shimizu K.K."/>
        </authorList>
    </citation>
    <scope>NUCLEOTIDE SEQUENCE</scope>
</reference>
<dbReference type="EMBL" id="BQKI01000082">
    <property type="protein sequence ID" value="GJN31534.1"/>
    <property type="molecule type" value="Genomic_DNA"/>
</dbReference>